<evidence type="ECO:0000256" key="4">
    <source>
        <dbReference type="ARBA" id="ARBA00022475"/>
    </source>
</evidence>
<evidence type="ECO:0000256" key="3">
    <source>
        <dbReference type="ARBA" id="ARBA00022448"/>
    </source>
</evidence>
<keyword evidence="6 13" id="KW-0812">Transmembrane</keyword>
<name>A0ABU8V933_9BURK</name>
<evidence type="ECO:0000256" key="9">
    <source>
        <dbReference type="ARBA" id="ARBA00022989"/>
    </source>
</evidence>
<dbReference type="PANTHER" id="PTHR30529:SF1">
    <property type="entry name" value="CYTOCHROME B561 HOMOLOG 2"/>
    <property type="match status" value="1"/>
</dbReference>
<keyword evidence="10" id="KW-0408">Iron</keyword>
<organism evidence="15 16">
    <name type="scientific">Variovorax ureilyticus</name>
    <dbReference type="NCBI Taxonomy" id="1836198"/>
    <lineage>
        <taxon>Bacteria</taxon>
        <taxon>Pseudomonadati</taxon>
        <taxon>Pseudomonadota</taxon>
        <taxon>Betaproteobacteria</taxon>
        <taxon>Burkholderiales</taxon>
        <taxon>Comamonadaceae</taxon>
        <taxon>Variovorax</taxon>
    </lineage>
</organism>
<evidence type="ECO:0000256" key="10">
    <source>
        <dbReference type="ARBA" id="ARBA00023004"/>
    </source>
</evidence>
<feature type="transmembrane region" description="Helical" evidence="13">
    <location>
        <begin position="91"/>
        <end position="109"/>
    </location>
</feature>
<reference evidence="15 16" key="1">
    <citation type="submission" date="2024-03" db="EMBL/GenBank/DDBJ databases">
        <title>Novel species of the genus Variovorax.</title>
        <authorList>
            <person name="Liu Q."/>
            <person name="Xin Y.-H."/>
        </authorList>
    </citation>
    <scope>NUCLEOTIDE SEQUENCE [LARGE SCALE GENOMIC DNA]</scope>
    <source>
        <strain evidence="15 16">KACC 18899</strain>
    </source>
</reference>
<evidence type="ECO:0000256" key="12">
    <source>
        <dbReference type="ARBA" id="ARBA00037975"/>
    </source>
</evidence>
<evidence type="ECO:0000256" key="5">
    <source>
        <dbReference type="ARBA" id="ARBA00022617"/>
    </source>
</evidence>
<evidence type="ECO:0000313" key="16">
    <source>
        <dbReference type="Proteomes" id="UP001365846"/>
    </source>
</evidence>
<protein>
    <submittedName>
        <fullName evidence="15">Cytochrome b</fullName>
    </submittedName>
</protein>
<dbReference type="InterPro" id="IPR052168">
    <property type="entry name" value="Cytochrome_b561_oxidase"/>
</dbReference>
<comment type="subcellular location">
    <subcellularLocation>
        <location evidence="2">Cell membrane</location>
        <topology evidence="2">Multi-pass membrane protein</topology>
    </subcellularLocation>
</comment>
<comment type="caution">
    <text evidence="15">The sequence shown here is derived from an EMBL/GenBank/DDBJ whole genome shotgun (WGS) entry which is preliminary data.</text>
</comment>
<evidence type="ECO:0000259" key="14">
    <source>
        <dbReference type="Pfam" id="PF01292"/>
    </source>
</evidence>
<evidence type="ECO:0000256" key="11">
    <source>
        <dbReference type="ARBA" id="ARBA00023136"/>
    </source>
</evidence>
<dbReference type="Proteomes" id="UP001365846">
    <property type="component" value="Unassembled WGS sequence"/>
</dbReference>
<sequence>MRSSARYTRTAVWLHWLLAAALLGQIAFGFLLDEIAPRATPARSGVVNLHKSFGIVLGLLIAARLGWRISHAPPPWPATMREVERRAARSVHVALYVCMAVMPLSGYVASNFSRFGITFFGIAWPPWGPPLPSVYAFFHGVHVTTAWIFCALIAGHVLAALKHAVVDRDGVFARMLN</sequence>
<feature type="transmembrane region" description="Helical" evidence="13">
    <location>
        <begin position="134"/>
        <end position="159"/>
    </location>
</feature>
<evidence type="ECO:0000313" key="15">
    <source>
        <dbReference type="EMBL" id="MEJ8810172.1"/>
    </source>
</evidence>
<dbReference type="InterPro" id="IPR011577">
    <property type="entry name" value="Cyt_b561_bac/Ni-Hgenase"/>
</dbReference>
<dbReference type="InterPro" id="IPR016174">
    <property type="entry name" value="Di-haem_cyt_TM"/>
</dbReference>
<dbReference type="Pfam" id="PF01292">
    <property type="entry name" value="Ni_hydr_CYTB"/>
    <property type="match status" value="1"/>
</dbReference>
<keyword evidence="8" id="KW-0249">Electron transport</keyword>
<evidence type="ECO:0000256" key="2">
    <source>
        <dbReference type="ARBA" id="ARBA00004651"/>
    </source>
</evidence>
<feature type="transmembrane region" description="Helical" evidence="13">
    <location>
        <begin position="12"/>
        <end position="32"/>
    </location>
</feature>
<keyword evidence="4" id="KW-1003">Cell membrane</keyword>
<proteinExistence type="inferred from homology"/>
<dbReference type="SUPFAM" id="SSF81342">
    <property type="entry name" value="Transmembrane di-heme cytochromes"/>
    <property type="match status" value="1"/>
</dbReference>
<evidence type="ECO:0000256" key="7">
    <source>
        <dbReference type="ARBA" id="ARBA00022723"/>
    </source>
</evidence>
<keyword evidence="7" id="KW-0479">Metal-binding</keyword>
<comment type="cofactor">
    <cofactor evidence="1">
        <name>heme b</name>
        <dbReference type="ChEBI" id="CHEBI:60344"/>
    </cofactor>
</comment>
<dbReference type="EMBL" id="JBBKZU010000001">
    <property type="protein sequence ID" value="MEJ8810172.1"/>
    <property type="molecule type" value="Genomic_DNA"/>
</dbReference>
<keyword evidence="9 13" id="KW-1133">Transmembrane helix</keyword>
<feature type="domain" description="Cytochrome b561 bacterial/Ni-hydrogenase" evidence="14">
    <location>
        <begin position="6"/>
        <end position="176"/>
    </location>
</feature>
<evidence type="ECO:0000256" key="1">
    <source>
        <dbReference type="ARBA" id="ARBA00001970"/>
    </source>
</evidence>
<comment type="similarity">
    <text evidence="12">Belongs to the cytochrome b561 family.</text>
</comment>
<dbReference type="PANTHER" id="PTHR30529">
    <property type="entry name" value="CYTOCHROME B561"/>
    <property type="match status" value="1"/>
</dbReference>
<evidence type="ECO:0000256" key="8">
    <source>
        <dbReference type="ARBA" id="ARBA00022982"/>
    </source>
</evidence>
<keyword evidence="3" id="KW-0813">Transport</keyword>
<gene>
    <name evidence="15" type="ORF">WKW77_03785</name>
</gene>
<evidence type="ECO:0000256" key="6">
    <source>
        <dbReference type="ARBA" id="ARBA00022692"/>
    </source>
</evidence>
<keyword evidence="11 13" id="KW-0472">Membrane</keyword>
<feature type="transmembrane region" description="Helical" evidence="13">
    <location>
        <begin position="52"/>
        <end position="70"/>
    </location>
</feature>
<dbReference type="Gene3D" id="1.20.950.20">
    <property type="entry name" value="Transmembrane di-heme cytochromes, Chain C"/>
    <property type="match status" value="1"/>
</dbReference>
<keyword evidence="16" id="KW-1185">Reference proteome</keyword>
<keyword evidence="5" id="KW-0349">Heme</keyword>
<evidence type="ECO:0000256" key="13">
    <source>
        <dbReference type="SAM" id="Phobius"/>
    </source>
</evidence>
<dbReference type="RefSeq" id="WP_340355470.1">
    <property type="nucleotide sequence ID" value="NZ_JBBKZU010000001.1"/>
</dbReference>
<accession>A0ABU8V933</accession>